<dbReference type="InterPro" id="IPR011008">
    <property type="entry name" value="Dimeric_a/b-barrel"/>
</dbReference>
<evidence type="ECO:0000313" key="2">
    <source>
        <dbReference type="Proteomes" id="UP000002630"/>
    </source>
</evidence>
<accession>D7FNK9</accession>
<dbReference type="SUPFAM" id="SSF54909">
    <property type="entry name" value="Dimeric alpha+beta barrel"/>
    <property type="match status" value="1"/>
</dbReference>
<dbReference type="Gene3D" id="3.30.70.1060">
    <property type="entry name" value="Dimeric alpha+beta barrel"/>
    <property type="match status" value="1"/>
</dbReference>
<dbReference type="OrthoDB" id="10583502at2759"/>
<dbReference type="Proteomes" id="UP000002630">
    <property type="component" value="Linkage Group LG02"/>
</dbReference>
<reference evidence="1 2" key="1">
    <citation type="journal article" date="2010" name="Nature">
        <title>The Ectocarpus genome and the independent evolution of multicellularity in brown algae.</title>
        <authorList>
            <person name="Cock J.M."/>
            <person name="Sterck L."/>
            <person name="Rouze P."/>
            <person name="Scornet D."/>
            <person name="Allen A.E."/>
            <person name="Amoutzias G."/>
            <person name="Anthouard V."/>
            <person name="Artiguenave F."/>
            <person name="Aury J.M."/>
            <person name="Badger J.H."/>
            <person name="Beszteri B."/>
            <person name="Billiau K."/>
            <person name="Bonnet E."/>
            <person name="Bothwell J.H."/>
            <person name="Bowler C."/>
            <person name="Boyen C."/>
            <person name="Brownlee C."/>
            <person name="Carrano C.J."/>
            <person name="Charrier B."/>
            <person name="Cho G.Y."/>
            <person name="Coelho S.M."/>
            <person name="Collen J."/>
            <person name="Corre E."/>
            <person name="Da Silva C."/>
            <person name="Delage L."/>
            <person name="Delaroque N."/>
            <person name="Dittami S.M."/>
            <person name="Doulbeau S."/>
            <person name="Elias M."/>
            <person name="Farnham G."/>
            <person name="Gachon C.M."/>
            <person name="Gschloessl B."/>
            <person name="Heesch S."/>
            <person name="Jabbari K."/>
            <person name="Jubin C."/>
            <person name="Kawai H."/>
            <person name="Kimura K."/>
            <person name="Kloareg B."/>
            <person name="Kupper F.C."/>
            <person name="Lang D."/>
            <person name="Le Bail A."/>
            <person name="Leblanc C."/>
            <person name="Lerouge P."/>
            <person name="Lohr M."/>
            <person name="Lopez P.J."/>
            <person name="Martens C."/>
            <person name="Maumus F."/>
            <person name="Michel G."/>
            <person name="Miranda-Saavedra D."/>
            <person name="Morales J."/>
            <person name="Moreau H."/>
            <person name="Motomura T."/>
            <person name="Nagasato C."/>
            <person name="Napoli C.A."/>
            <person name="Nelson D.R."/>
            <person name="Nyvall-Collen P."/>
            <person name="Peters A.F."/>
            <person name="Pommier C."/>
            <person name="Potin P."/>
            <person name="Poulain J."/>
            <person name="Quesneville H."/>
            <person name="Read B."/>
            <person name="Rensing S.A."/>
            <person name="Ritter A."/>
            <person name="Rousvoal S."/>
            <person name="Samanta M."/>
            <person name="Samson G."/>
            <person name="Schroeder D.C."/>
            <person name="Segurens B."/>
            <person name="Strittmatter M."/>
            <person name="Tonon T."/>
            <person name="Tregear J.W."/>
            <person name="Valentin K."/>
            <person name="von Dassow P."/>
            <person name="Yamagishi T."/>
            <person name="Van de Peer Y."/>
            <person name="Wincker P."/>
        </authorList>
    </citation>
    <scope>NUCLEOTIDE SEQUENCE [LARGE SCALE GENOMIC DNA]</scope>
    <source>
        <strain evidence="2">Ec32 / CCAP1310/4</strain>
    </source>
</reference>
<protein>
    <submittedName>
        <fullName evidence="1">YCII-related</fullName>
    </submittedName>
</protein>
<proteinExistence type="predicted"/>
<sequence length="121" mass="13363">MSEEKHLYAIHCLDDQSCGKADGEPRGGSAKRMGNYPAHKEYQAATANPEDPRFINKVSAGPLVDEVDDYMIGSFFLVAATREEAQKFVDNDPFKKEGVWSTISLERYVSVVGVKPHSGNL</sequence>
<dbReference type="EMBL" id="FN649727">
    <property type="protein sequence ID" value="CBJ26020.1"/>
    <property type="molecule type" value="Genomic_DNA"/>
</dbReference>
<dbReference type="InParanoid" id="D7FNK9"/>
<keyword evidence="2" id="KW-1185">Reference proteome</keyword>
<name>D7FNK9_ECTSI</name>
<dbReference type="EMBL" id="FN648291">
    <property type="protein sequence ID" value="CBJ26020.1"/>
    <property type="molecule type" value="Genomic_DNA"/>
</dbReference>
<gene>
    <name evidence="1" type="ORF">Esi_0018_0100</name>
</gene>
<organism evidence="1 2">
    <name type="scientific">Ectocarpus siliculosus</name>
    <name type="common">Brown alga</name>
    <name type="synonym">Conferva siliculosa</name>
    <dbReference type="NCBI Taxonomy" id="2880"/>
    <lineage>
        <taxon>Eukaryota</taxon>
        <taxon>Sar</taxon>
        <taxon>Stramenopiles</taxon>
        <taxon>Ochrophyta</taxon>
        <taxon>PX clade</taxon>
        <taxon>Phaeophyceae</taxon>
        <taxon>Ectocarpales</taxon>
        <taxon>Ectocarpaceae</taxon>
        <taxon>Ectocarpus</taxon>
    </lineage>
</organism>
<evidence type="ECO:0000313" key="1">
    <source>
        <dbReference type="EMBL" id="CBJ26020.1"/>
    </source>
</evidence>
<dbReference type="AlphaFoldDB" id="D7FNK9"/>